<dbReference type="InterPro" id="IPR037185">
    <property type="entry name" value="EmrE-like"/>
</dbReference>
<evidence type="ECO:0000256" key="1">
    <source>
        <dbReference type="ARBA" id="ARBA00004141"/>
    </source>
</evidence>
<dbReference type="EMBL" id="RAQO01000004">
    <property type="protein sequence ID" value="RKF20018.1"/>
    <property type="molecule type" value="Genomic_DNA"/>
</dbReference>
<feature type="transmembrane region" description="Helical" evidence="6">
    <location>
        <begin position="168"/>
        <end position="187"/>
    </location>
</feature>
<dbReference type="Proteomes" id="UP000286482">
    <property type="component" value="Unassembled WGS sequence"/>
</dbReference>
<comment type="caution">
    <text evidence="8">The sequence shown here is derived from an EMBL/GenBank/DDBJ whole genome shotgun (WGS) entry which is preliminary data.</text>
</comment>
<evidence type="ECO:0000256" key="2">
    <source>
        <dbReference type="ARBA" id="ARBA00007362"/>
    </source>
</evidence>
<feature type="domain" description="EamA" evidence="7">
    <location>
        <begin position="168"/>
        <end position="302"/>
    </location>
</feature>
<feature type="transmembrane region" description="Helical" evidence="6">
    <location>
        <begin position="55"/>
        <end position="73"/>
    </location>
</feature>
<dbReference type="GO" id="GO:0016020">
    <property type="term" value="C:membrane"/>
    <property type="evidence" value="ECO:0007669"/>
    <property type="project" value="UniProtKB-SubCell"/>
</dbReference>
<dbReference type="AlphaFoldDB" id="A0A420EH74"/>
<reference evidence="8 9" key="1">
    <citation type="submission" date="2018-09" db="EMBL/GenBank/DDBJ databases">
        <authorList>
            <person name="Wang Z."/>
        </authorList>
    </citation>
    <scope>NUCLEOTIDE SEQUENCE [LARGE SCALE GENOMIC DNA]</scope>
    <source>
        <strain evidence="8 9">ALS 81</strain>
    </source>
</reference>
<gene>
    <name evidence="8" type="ORF">DBZ36_06085</name>
</gene>
<name>A0A420EH74_9ALTE</name>
<feature type="transmembrane region" description="Helical" evidence="6">
    <location>
        <begin position="106"/>
        <end position="126"/>
    </location>
</feature>
<evidence type="ECO:0000256" key="4">
    <source>
        <dbReference type="ARBA" id="ARBA00022989"/>
    </source>
</evidence>
<evidence type="ECO:0000259" key="7">
    <source>
        <dbReference type="Pfam" id="PF00892"/>
    </source>
</evidence>
<dbReference type="Pfam" id="PF00892">
    <property type="entry name" value="EamA"/>
    <property type="match status" value="1"/>
</dbReference>
<feature type="transmembrane region" description="Helical" evidence="6">
    <location>
        <begin position="80"/>
        <end position="100"/>
    </location>
</feature>
<dbReference type="PANTHER" id="PTHR32322">
    <property type="entry name" value="INNER MEMBRANE TRANSPORTER"/>
    <property type="match status" value="1"/>
</dbReference>
<dbReference type="InterPro" id="IPR050638">
    <property type="entry name" value="AA-Vitamin_Transporters"/>
</dbReference>
<accession>A0A420EH74</accession>
<keyword evidence="3 6" id="KW-0812">Transmembrane</keyword>
<feature type="transmembrane region" description="Helical" evidence="6">
    <location>
        <begin position="286"/>
        <end position="306"/>
    </location>
</feature>
<dbReference type="OrthoDB" id="8162550at2"/>
<feature type="transmembrane region" description="Helical" evidence="6">
    <location>
        <begin position="20"/>
        <end position="43"/>
    </location>
</feature>
<dbReference type="SUPFAM" id="SSF103481">
    <property type="entry name" value="Multidrug resistance efflux transporter EmrE"/>
    <property type="match status" value="1"/>
</dbReference>
<evidence type="ECO:0000256" key="5">
    <source>
        <dbReference type="ARBA" id="ARBA00023136"/>
    </source>
</evidence>
<dbReference type="RefSeq" id="WP_120354022.1">
    <property type="nucleotide sequence ID" value="NZ_RAQO01000004.1"/>
</dbReference>
<keyword evidence="9" id="KW-1185">Reference proteome</keyword>
<feature type="transmembrane region" description="Helical" evidence="6">
    <location>
        <begin position="138"/>
        <end position="156"/>
    </location>
</feature>
<evidence type="ECO:0000256" key="6">
    <source>
        <dbReference type="SAM" id="Phobius"/>
    </source>
</evidence>
<dbReference type="InterPro" id="IPR000620">
    <property type="entry name" value="EamA_dom"/>
</dbReference>
<feature type="transmembrane region" description="Helical" evidence="6">
    <location>
        <begin position="233"/>
        <end position="252"/>
    </location>
</feature>
<keyword evidence="5 6" id="KW-0472">Membrane</keyword>
<feature type="transmembrane region" description="Helical" evidence="6">
    <location>
        <begin position="199"/>
        <end position="221"/>
    </location>
</feature>
<evidence type="ECO:0000313" key="8">
    <source>
        <dbReference type="EMBL" id="RKF20018.1"/>
    </source>
</evidence>
<feature type="transmembrane region" description="Helical" evidence="6">
    <location>
        <begin position="259"/>
        <end position="280"/>
    </location>
</feature>
<keyword evidence="4 6" id="KW-1133">Transmembrane helix</keyword>
<evidence type="ECO:0000313" key="9">
    <source>
        <dbReference type="Proteomes" id="UP000286482"/>
    </source>
</evidence>
<organism evidence="8 9">
    <name type="scientific">Alginatibacterium sediminis</name>
    <dbReference type="NCBI Taxonomy" id="2164068"/>
    <lineage>
        <taxon>Bacteria</taxon>
        <taxon>Pseudomonadati</taxon>
        <taxon>Pseudomonadota</taxon>
        <taxon>Gammaproteobacteria</taxon>
        <taxon>Alteromonadales</taxon>
        <taxon>Alteromonadaceae</taxon>
        <taxon>Alginatibacterium</taxon>
    </lineage>
</organism>
<comment type="similarity">
    <text evidence="2">Belongs to the EamA transporter family.</text>
</comment>
<dbReference type="PANTHER" id="PTHR32322:SF2">
    <property type="entry name" value="EAMA DOMAIN-CONTAINING PROTEIN"/>
    <property type="match status" value="1"/>
</dbReference>
<protein>
    <submittedName>
        <fullName evidence="8">DMT family transporter</fullName>
    </submittedName>
</protein>
<evidence type="ECO:0000256" key="3">
    <source>
        <dbReference type="ARBA" id="ARBA00022692"/>
    </source>
</evidence>
<proteinExistence type="inferred from homology"/>
<sequence length="331" mass="35826">MLTQKIQHEPAAKTINTNRVFGTIAALLTALIWALFFTGLKVGLSTNMQWYDIAFFRYVLPSILLTPILFWNWKRISQAPVIYLFGMSFGSGLPFLFLGVGGMQSSSITVASTVIPALAPIFLALLHSFDPKVPKLGLVPRLCMVSILVCVAVLVASNIETSLASPSLAVLLLLSAACCWAIFTFCFKKSGLAPLNAATWVLCSNAIVWFALLLVVDFPALELMSWTDIALQTLIQAIAVAIVACVLYAYAIRQIGPQIAAATGALAPVIASVLGFYFLAEHPSTTSVAAMLMVVISVIIFNLSPLHNSKRLITKRVVVKAVSRYTLPYKT</sequence>
<comment type="subcellular location">
    <subcellularLocation>
        <location evidence="1">Membrane</location>
        <topology evidence="1">Multi-pass membrane protein</topology>
    </subcellularLocation>
</comment>